<evidence type="ECO:0000313" key="1">
    <source>
        <dbReference type="EMBL" id="RHZ45739.1"/>
    </source>
</evidence>
<dbReference type="EMBL" id="PQFF01000540">
    <property type="protein sequence ID" value="RHZ45739.1"/>
    <property type="molecule type" value="Genomic_DNA"/>
</dbReference>
<dbReference type="Proteomes" id="UP000266861">
    <property type="component" value="Unassembled WGS sequence"/>
</dbReference>
<dbReference type="OrthoDB" id="2447036at2759"/>
<dbReference type="AlphaFoldDB" id="A0A397G6T5"/>
<name>A0A397G6T5_9GLOM</name>
<evidence type="ECO:0000313" key="2">
    <source>
        <dbReference type="Proteomes" id="UP000266861"/>
    </source>
</evidence>
<gene>
    <name evidence="1" type="ORF">Glove_658g7</name>
</gene>
<keyword evidence="2" id="KW-1185">Reference proteome</keyword>
<accession>A0A397G6T5</accession>
<protein>
    <submittedName>
        <fullName evidence="1">Uncharacterized protein</fullName>
    </submittedName>
</protein>
<sequence length="285" mass="32226">MVTFLETKFLTGYRGSALYDCNNSILISSGVIARAADVNLPDAEQDFTISAHLWAKVDPLPDNLKFSINVNMGKMLSDNWPSLRKLGSDGPWPQQLNRGILVSKVRENNYNIEAAFSKDSGVTTSYGRKNEEGLNFTTDEWKLTVNSSRTGLSWRYNYFDYSLCKNLNDRRSFAPPGGHSCHWIMMDGFHIIISQVLRCTITNSWRKLKLNTGSKLIQLCPKMSHTLKITFKSLENFNEGFEKFGTSKKNLQDLLNVTLEKGAKPQMDNPKNLSIGNINIERSVL</sequence>
<comment type="caution">
    <text evidence="1">The sequence shown here is derived from an EMBL/GenBank/DDBJ whole genome shotgun (WGS) entry which is preliminary data.</text>
</comment>
<proteinExistence type="predicted"/>
<reference evidence="1 2" key="1">
    <citation type="submission" date="2018-08" db="EMBL/GenBank/DDBJ databases">
        <title>Genome and evolution of the arbuscular mycorrhizal fungus Diversispora epigaea (formerly Glomus versiforme) and its bacterial endosymbionts.</title>
        <authorList>
            <person name="Sun X."/>
            <person name="Fei Z."/>
            <person name="Harrison M."/>
        </authorList>
    </citation>
    <scope>NUCLEOTIDE SEQUENCE [LARGE SCALE GENOMIC DNA]</scope>
    <source>
        <strain evidence="1 2">IT104</strain>
    </source>
</reference>
<organism evidence="1 2">
    <name type="scientific">Diversispora epigaea</name>
    <dbReference type="NCBI Taxonomy" id="1348612"/>
    <lineage>
        <taxon>Eukaryota</taxon>
        <taxon>Fungi</taxon>
        <taxon>Fungi incertae sedis</taxon>
        <taxon>Mucoromycota</taxon>
        <taxon>Glomeromycotina</taxon>
        <taxon>Glomeromycetes</taxon>
        <taxon>Diversisporales</taxon>
        <taxon>Diversisporaceae</taxon>
        <taxon>Diversispora</taxon>
    </lineage>
</organism>